<dbReference type="SMART" id="SM00355">
    <property type="entry name" value="ZnF_C2H2"/>
    <property type="match status" value="9"/>
</dbReference>
<feature type="domain" description="C2H2-type" evidence="6">
    <location>
        <begin position="128"/>
        <end position="155"/>
    </location>
</feature>
<name>A0A226D6Z1_FOLCA</name>
<keyword evidence="8" id="KW-1185">Reference proteome</keyword>
<protein>
    <submittedName>
        <fullName evidence="7">Zinc finger and BTB domain-containing protein 48</fullName>
    </submittedName>
</protein>
<dbReference type="Pfam" id="PF13894">
    <property type="entry name" value="zf-C2H2_4"/>
    <property type="match status" value="1"/>
</dbReference>
<dbReference type="InterPro" id="IPR036236">
    <property type="entry name" value="Znf_C2H2_sf"/>
</dbReference>
<dbReference type="Proteomes" id="UP000198287">
    <property type="component" value="Unassembled WGS sequence"/>
</dbReference>
<evidence type="ECO:0000256" key="5">
    <source>
        <dbReference type="PROSITE-ProRule" id="PRU00042"/>
    </source>
</evidence>
<keyword evidence="3 5" id="KW-0863">Zinc-finger</keyword>
<organism evidence="7 8">
    <name type="scientific">Folsomia candida</name>
    <name type="common">Springtail</name>
    <dbReference type="NCBI Taxonomy" id="158441"/>
    <lineage>
        <taxon>Eukaryota</taxon>
        <taxon>Metazoa</taxon>
        <taxon>Ecdysozoa</taxon>
        <taxon>Arthropoda</taxon>
        <taxon>Hexapoda</taxon>
        <taxon>Collembola</taxon>
        <taxon>Entomobryomorpha</taxon>
        <taxon>Isotomoidea</taxon>
        <taxon>Isotomidae</taxon>
        <taxon>Proisotominae</taxon>
        <taxon>Folsomia</taxon>
    </lineage>
</organism>
<evidence type="ECO:0000256" key="2">
    <source>
        <dbReference type="ARBA" id="ARBA00022737"/>
    </source>
</evidence>
<comment type="caution">
    <text evidence="7">The sequence shown here is derived from an EMBL/GenBank/DDBJ whole genome shotgun (WGS) entry which is preliminary data.</text>
</comment>
<feature type="domain" description="C2H2-type" evidence="6">
    <location>
        <begin position="65"/>
        <end position="93"/>
    </location>
</feature>
<dbReference type="EMBL" id="LNIX01000032">
    <property type="protein sequence ID" value="OXA40628.1"/>
    <property type="molecule type" value="Genomic_DNA"/>
</dbReference>
<dbReference type="AlphaFoldDB" id="A0A226D6Z1"/>
<accession>A0A226D6Z1</accession>
<dbReference type="PANTHER" id="PTHR24379:SF121">
    <property type="entry name" value="C2H2-TYPE DOMAIN-CONTAINING PROTEIN"/>
    <property type="match status" value="1"/>
</dbReference>
<feature type="domain" description="C2H2-type" evidence="6">
    <location>
        <begin position="8"/>
        <end position="35"/>
    </location>
</feature>
<sequence length="291" mass="33654">MGGQENGWGCSTCSKTCTTKCNLKLHMLTHDPDAKVKCEICGKISKNPKLLSAHIRMLHTDRDRPSCDICHRLFSTDAKLRRHVNIVHSTTKRPRLPCGFPGCGKTYLNRHSVSYHIKADHSENPTRFPCTLCGKEFKIRRILEAHISTHTTEKTHICSTCGRGFRFGQLTVMKYHERTHPCLFCDKRFSTLGNMRRHVEARHPENKEKIHSCNECNTFGKIDAKDFQVFLTSAHLRRHVEARHSGNTEIHSCNKCEYKSHSKGNLAQHERRHNPANRRECYFCQKQFVNF</sequence>
<evidence type="ECO:0000313" key="8">
    <source>
        <dbReference type="Proteomes" id="UP000198287"/>
    </source>
</evidence>
<evidence type="ECO:0000256" key="4">
    <source>
        <dbReference type="ARBA" id="ARBA00022833"/>
    </source>
</evidence>
<evidence type="ECO:0000259" key="6">
    <source>
        <dbReference type="PROSITE" id="PS50157"/>
    </source>
</evidence>
<dbReference type="Gene3D" id="3.30.160.60">
    <property type="entry name" value="Classic Zinc Finger"/>
    <property type="match status" value="6"/>
</dbReference>
<keyword evidence="4" id="KW-0862">Zinc</keyword>
<dbReference type="OrthoDB" id="427030at2759"/>
<dbReference type="SUPFAM" id="SSF57667">
    <property type="entry name" value="beta-beta-alpha zinc fingers"/>
    <property type="match status" value="5"/>
</dbReference>
<feature type="domain" description="C2H2-type" evidence="6">
    <location>
        <begin position="96"/>
        <end position="125"/>
    </location>
</feature>
<dbReference type="PROSITE" id="PS50157">
    <property type="entry name" value="ZINC_FINGER_C2H2_2"/>
    <property type="match status" value="6"/>
</dbReference>
<dbReference type="Pfam" id="PF00096">
    <property type="entry name" value="zf-C2H2"/>
    <property type="match status" value="1"/>
</dbReference>
<dbReference type="GO" id="GO:0008270">
    <property type="term" value="F:zinc ion binding"/>
    <property type="evidence" value="ECO:0007669"/>
    <property type="project" value="UniProtKB-KW"/>
</dbReference>
<keyword evidence="1" id="KW-0479">Metal-binding</keyword>
<dbReference type="PROSITE" id="PS00028">
    <property type="entry name" value="ZINC_FINGER_C2H2_1"/>
    <property type="match status" value="5"/>
</dbReference>
<keyword evidence="2" id="KW-0677">Repeat</keyword>
<evidence type="ECO:0000256" key="1">
    <source>
        <dbReference type="ARBA" id="ARBA00022723"/>
    </source>
</evidence>
<feature type="domain" description="C2H2-type" evidence="6">
    <location>
        <begin position="180"/>
        <end position="208"/>
    </location>
</feature>
<evidence type="ECO:0000313" key="7">
    <source>
        <dbReference type="EMBL" id="OXA40628.1"/>
    </source>
</evidence>
<gene>
    <name evidence="7" type="ORF">Fcan01_24583</name>
</gene>
<evidence type="ECO:0000256" key="3">
    <source>
        <dbReference type="ARBA" id="ARBA00022771"/>
    </source>
</evidence>
<feature type="domain" description="C2H2-type" evidence="6">
    <location>
        <begin position="36"/>
        <end position="64"/>
    </location>
</feature>
<dbReference type="STRING" id="158441.A0A226D6Z1"/>
<dbReference type="PANTHER" id="PTHR24379">
    <property type="entry name" value="KRAB AND ZINC FINGER DOMAIN-CONTAINING"/>
    <property type="match status" value="1"/>
</dbReference>
<dbReference type="OMA" id="QVHMKRY"/>
<proteinExistence type="predicted"/>
<dbReference type="InterPro" id="IPR013087">
    <property type="entry name" value="Znf_C2H2_type"/>
</dbReference>
<reference evidence="7 8" key="1">
    <citation type="submission" date="2015-12" db="EMBL/GenBank/DDBJ databases">
        <title>The genome of Folsomia candida.</title>
        <authorList>
            <person name="Faddeeva A."/>
            <person name="Derks M.F."/>
            <person name="Anvar Y."/>
            <person name="Smit S."/>
            <person name="Van Straalen N."/>
            <person name="Roelofs D."/>
        </authorList>
    </citation>
    <scope>NUCLEOTIDE SEQUENCE [LARGE SCALE GENOMIC DNA]</scope>
    <source>
        <strain evidence="7 8">VU population</strain>
        <tissue evidence="7">Whole body</tissue>
    </source>
</reference>